<reference evidence="3 4" key="2">
    <citation type="submission" date="2019-03" db="EMBL/GenBank/DDBJ databases">
        <title>Genomic Encyclopedia of Type Strains, Phase IV (KMG-IV): sequencing the most valuable type-strain genomes for metagenomic binning, comparative biology and taxonomic classification.</title>
        <authorList>
            <person name="Goeker M."/>
        </authorList>
    </citation>
    <scope>NUCLEOTIDE SEQUENCE [LARGE SCALE GENOMIC DNA]</scope>
    <source>
        <strain evidence="3 4">DSM 103426</strain>
    </source>
</reference>
<dbReference type="Proteomes" id="UP000294613">
    <property type="component" value="Unassembled WGS sequence"/>
</dbReference>
<organism evidence="3 4">
    <name type="scientific">Faecalimonas umbilicata</name>
    <dbReference type="NCBI Taxonomy" id="1912855"/>
    <lineage>
        <taxon>Bacteria</taxon>
        <taxon>Bacillati</taxon>
        <taxon>Bacillota</taxon>
        <taxon>Clostridia</taxon>
        <taxon>Lachnospirales</taxon>
        <taxon>Lachnospiraceae</taxon>
        <taxon>Faecalimonas</taxon>
    </lineage>
</organism>
<protein>
    <recommendedName>
        <fullName evidence="6">Bypass of forespore C C-terminal domain-containing protein</fullName>
    </recommendedName>
</protein>
<feature type="coiled-coil region" evidence="1">
    <location>
        <begin position="21"/>
        <end position="55"/>
    </location>
</feature>
<evidence type="ECO:0008006" key="6">
    <source>
        <dbReference type="Google" id="ProtNLM"/>
    </source>
</evidence>
<sequence>MKKRYSIGFFCFACCALLLLTAVYQIRYRKAYEEVERLEAQLAEAQRQKEKSISADGTAKKENGYFLKEKNGYLVVYLADGETFYESTGIRTESLPEKLLEEIRQGKYIETTKELYGFLENYSS</sequence>
<evidence type="ECO:0000313" key="2">
    <source>
        <dbReference type="EMBL" id="GBU06055.1"/>
    </source>
</evidence>
<reference evidence="2 5" key="1">
    <citation type="journal article" date="2018" name="Int. J. Syst. Evol. Microbiol.">
        <title>Draft Genome Sequence of Faecalimonas umbilicata JCM 30896T, an Acetate-Producing Bacterium Isolated from Human Feces.</title>
        <authorList>
            <person name="Sakamoto M."/>
            <person name="Ikeyama N."/>
            <person name="Yuki M."/>
            <person name="Ohkuma M."/>
        </authorList>
    </citation>
    <scope>NUCLEOTIDE SEQUENCE [LARGE SCALE GENOMIC DNA]</scope>
    <source>
        <strain evidence="2 5">EGH7</strain>
    </source>
</reference>
<comment type="caution">
    <text evidence="3">The sequence shown here is derived from an EMBL/GenBank/DDBJ whole genome shotgun (WGS) entry which is preliminary data.</text>
</comment>
<evidence type="ECO:0000313" key="3">
    <source>
        <dbReference type="EMBL" id="TCS63947.1"/>
    </source>
</evidence>
<accession>A0A4R3JDW8</accession>
<evidence type="ECO:0000313" key="4">
    <source>
        <dbReference type="Proteomes" id="UP000294613"/>
    </source>
</evidence>
<keyword evidence="1" id="KW-0175">Coiled coil</keyword>
<dbReference type="RefSeq" id="WP_009261790.1">
    <property type="nucleotide sequence ID" value="NZ_AP031411.1"/>
</dbReference>
<gene>
    <name evidence="3" type="ORF">EDD74_12721</name>
    <name evidence="2" type="ORF">FAEUMB_25960</name>
</gene>
<evidence type="ECO:0000256" key="1">
    <source>
        <dbReference type="SAM" id="Coils"/>
    </source>
</evidence>
<dbReference type="GeneID" id="97506976"/>
<name>A0A4R3JDW8_9FIRM</name>
<dbReference type="AlphaFoldDB" id="A0A4R3JDW8"/>
<keyword evidence="5" id="KW-1185">Reference proteome</keyword>
<evidence type="ECO:0000313" key="5">
    <source>
        <dbReference type="Proteomes" id="UP000702954"/>
    </source>
</evidence>
<dbReference type="EMBL" id="BHEO01000008">
    <property type="protein sequence ID" value="GBU06055.1"/>
    <property type="molecule type" value="Genomic_DNA"/>
</dbReference>
<dbReference type="Proteomes" id="UP000702954">
    <property type="component" value="Unassembled WGS sequence"/>
</dbReference>
<proteinExistence type="predicted"/>
<dbReference type="EMBL" id="SLZV01000027">
    <property type="protein sequence ID" value="TCS63947.1"/>
    <property type="molecule type" value="Genomic_DNA"/>
</dbReference>